<dbReference type="EMBL" id="CP097649">
    <property type="protein sequence ID" value="URI14614.1"/>
    <property type="molecule type" value="Genomic_DNA"/>
</dbReference>
<organism evidence="3 4">
    <name type="scientific">Brevundimonas albigilva</name>
    <dbReference type="NCBI Taxonomy" id="1312364"/>
    <lineage>
        <taxon>Bacteria</taxon>
        <taxon>Pseudomonadati</taxon>
        <taxon>Pseudomonadota</taxon>
        <taxon>Alphaproteobacteria</taxon>
        <taxon>Caulobacterales</taxon>
        <taxon>Caulobacteraceae</taxon>
        <taxon>Brevundimonas</taxon>
    </lineage>
</organism>
<evidence type="ECO:0000256" key="1">
    <source>
        <dbReference type="SAM" id="MobiDB-lite"/>
    </source>
</evidence>
<dbReference type="InterPro" id="IPR021730">
    <property type="entry name" value="YdbH"/>
</dbReference>
<keyword evidence="2" id="KW-1133">Transmembrane helix</keyword>
<evidence type="ECO:0000313" key="3">
    <source>
        <dbReference type="EMBL" id="URI14614.1"/>
    </source>
</evidence>
<keyword evidence="2" id="KW-0472">Membrane</keyword>
<dbReference type="Proteomes" id="UP001055429">
    <property type="component" value="Chromosome"/>
</dbReference>
<keyword evidence="4" id="KW-1185">Reference proteome</keyword>
<evidence type="ECO:0000256" key="2">
    <source>
        <dbReference type="SAM" id="Phobius"/>
    </source>
</evidence>
<name>A0ABY4SL53_9CAUL</name>
<sequence length="1063" mass="111934">MTDAPADPKPAPGRPPSPRSARLARRAGATLLVVLIIAAVALAALYLNRRAAARQALVGWLDQRGVPAEVEVERIELDGFVGRIRIGDPANPDVTVERVEVDYAVGLPWSRAGLGVTPSRIRLVRPVVRAAWRDGKLSLGALDPVLKEFTGQPPRPDSRAPVVIVEDGRARVQTEYGQITVRGDARLDDGKLMRLAADVAAPALKSGDIQAQGLGGRIDLATRGDRVAVTLAATAAAFDAPAAAGRTARLTLQGDLPYPDLKTRRGDGRAILDARLTADSLGPTGLQARRADVAWRFDGRTAGWLETFRIEGRQDLDLKAETVEGLDLRVARLAAQADGGRLVVARDDDLRWSVDTPLRLTAASARSGEAQARGADIRIGDLSLGGRGAAVEATGQADVAFDALGFADLTLRQARGRMALDLVQDGAMRIGLTGGLRSAEASWPLFGPVAGDDLPDLAEIKRALGAFALDAPAFAIETGSEGTRVNLARPAVLRPMNGGALTVSPSGQAVYQAEPGRLGGGALALKATRGRGLPELDVAVPEWRLTPGGFEARLDGRAALDFDLARGVKARTAGRLALTDGTLTYAPQGCIGLTVDRLELDENDVHQIAGRLCPQDGPLFASREGVWRVRGAFQEAQAQAPFLGMRFEQVAGQVAVDGGPAGIGLTATVGDARVVDATDPRRFHPLTARGQARLAGERWTGAFDLSRAGAALGDLALAHDGRTGAGGLSIHTPQIVFAEHGLQPSDLSPLLDDFVQSPVTGSVGFEGRFDWTKDAEPTSSGRLTVPGLDFVSPAGPIEGLKGDIVLTSLTPLVTAPDQHLTIDRLDTATDATALDLTFSLTPTALEVAGARVAAAGGFVSVEPLSIPLDSTQPYSGVVVLDRVPLGQVVSDSGFGDKVKLDALVSGRLPFTSDPRTGFKVVGGSLVAVQPGRLSISREVLTDVDAGGGGDAVPPGMVEDLAYQAMENLAFEVLTADVNSRDDDRMAVLFHIRGRHDPPQRQELRLTISDLISRRFLNRTLPLPSDTGIDLTLDTTLNLNQLIGDLMAVNRARQGQAEEDASRP</sequence>
<accession>A0ABY4SL53</accession>
<gene>
    <name evidence="3" type="ORF">M8231_12440</name>
</gene>
<proteinExistence type="predicted"/>
<protein>
    <submittedName>
        <fullName evidence="3">YdbH domain-containing protein</fullName>
    </submittedName>
</protein>
<reference evidence="3" key="1">
    <citation type="submission" date="2022-05" db="EMBL/GenBank/DDBJ databases">
        <title>Brevundimonas albigilva TT17 genome sequence.</title>
        <authorList>
            <person name="Lee K."/>
            <person name="Son H."/>
        </authorList>
    </citation>
    <scope>NUCLEOTIDE SEQUENCE</scope>
    <source>
        <strain evidence="3">TT17</strain>
    </source>
</reference>
<keyword evidence="2" id="KW-0812">Transmembrane</keyword>
<evidence type="ECO:0000313" key="4">
    <source>
        <dbReference type="Proteomes" id="UP001055429"/>
    </source>
</evidence>
<dbReference type="RefSeq" id="WP_250201567.1">
    <property type="nucleotide sequence ID" value="NZ_CP097649.1"/>
</dbReference>
<dbReference type="Pfam" id="PF11739">
    <property type="entry name" value="YdbH-like"/>
    <property type="match status" value="1"/>
</dbReference>
<feature type="transmembrane region" description="Helical" evidence="2">
    <location>
        <begin position="27"/>
        <end position="47"/>
    </location>
</feature>
<feature type="region of interest" description="Disordered" evidence="1">
    <location>
        <begin position="1"/>
        <end position="21"/>
    </location>
</feature>
<feature type="compositionally biased region" description="Pro residues" evidence="1">
    <location>
        <begin position="7"/>
        <end position="18"/>
    </location>
</feature>